<dbReference type="SUPFAM" id="SSF63825">
    <property type="entry name" value="YWTD domain"/>
    <property type="match status" value="1"/>
</dbReference>
<keyword evidence="1" id="KW-0677">Repeat</keyword>
<dbReference type="InterPro" id="IPR011042">
    <property type="entry name" value="6-blade_b-propeller_TolB-like"/>
</dbReference>
<proteinExistence type="predicted"/>
<dbReference type="Gene3D" id="2.120.10.30">
    <property type="entry name" value="TolB, C-terminal domain"/>
    <property type="match status" value="1"/>
</dbReference>
<dbReference type="EMBL" id="LAZR01016435">
    <property type="protein sequence ID" value="KKM04513.1"/>
    <property type="molecule type" value="Genomic_DNA"/>
</dbReference>
<evidence type="ECO:0000313" key="2">
    <source>
        <dbReference type="EMBL" id="KKM04513.1"/>
    </source>
</evidence>
<organism evidence="2">
    <name type="scientific">marine sediment metagenome</name>
    <dbReference type="NCBI Taxonomy" id="412755"/>
    <lineage>
        <taxon>unclassified sequences</taxon>
        <taxon>metagenomes</taxon>
        <taxon>ecological metagenomes</taxon>
    </lineage>
</organism>
<gene>
    <name evidence="2" type="ORF">LCGC14_1763490</name>
</gene>
<comment type="caution">
    <text evidence="2">The sequence shown here is derived from an EMBL/GenBank/DDBJ whole genome shotgun (WGS) entry which is preliminary data.</text>
</comment>
<feature type="non-terminal residue" evidence="2">
    <location>
        <position position="1"/>
    </location>
</feature>
<dbReference type="PROSITE" id="PS51125">
    <property type="entry name" value="NHL"/>
    <property type="match status" value="1"/>
</dbReference>
<sequence>FDPKADRYTSLKASMALHSDAIKDSVAKGDHHAATAMAVRGSRIALAYLRLNRLATDGTSGGFELRGPKTMIQVKRGGREATFGRWGTKLGKLGKVGPTSMDFSPDGKWLYLTGYHWKRYRDYTQSRLIWAHGVLRMKFEGDAKPELFAGSMTERGFGSDNAHFKMPASVACDSRGRVYVADYLNDRIQVYLPNGRFHKTVKANKPAQIAIHHETNELYVFSWYLRNDYLKRDFKVPARLTHLGPLEDPREIASYRLPLRGYQEKGRNLGGAYDGGGVQYRVALDSWAKEPTVWLVPKQPKITGFVWTHHEGYKPPWETAGILLLVPRDGKLVVKRDFGREAKRTALHLRHVLYLDRQRIYLNPKTGLLYVAGGLEPNGSGREKAFEQLLEIDPKTGKMREIALPFNAHDLCFDIEGRVYLQGFQHVVRYNFESWREIPWDYGVETSVGFARGHGKRAKAVSAIRYQGYNTNQGGIGVSLKGRLVISTTVPKEFKYGKRTDEKQALASTFGKKYLPRLYPGRILKAEKVKILHVWDKHGMPLYKDAVPGIGFVRTVRIDSDDNLYILNDATRVINGRLHFNDLSGTLMKFKPNKGRIFVKKGAPIPLPEEKRPKRPPDLKNYGQGAAWVEGAEWMRGGLGRFGQNYHRQCSCTAVNFALDYFGRSFAPEMDRYSVIVLDANGNPIVRLGTYGNVGDGRPLDPAGGPPNPRSIGGDEVALFIGSYLAVHTDRRLFIFDNGNARILSVRLDYHTTQKVALKNIPEGKLSSQRRVETREPRRN</sequence>
<dbReference type="InterPro" id="IPR001258">
    <property type="entry name" value="NHL_repeat"/>
</dbReference>
<dbReference type="SUPFAM" id="SSF101898">
    <property type="entry name" value="NHL repeat"/>
    <property type="match status" value="1"/>
</dbReference>
<dbReference type="AlphaFoldDB" id="A0A0F9K005"/>
<evidence type="ECO:0000256" key="1">
    <source>
        <dbReference type="ARBA" id="ARBA00022737"/>
    </source>
</evidence>
<reference evidence="2" key="1">
    <citation type="journal article" date="2015" name="Nature">
        <title>Complex archaea that bridge the gap between prokaryotes and eukaryotes.</title>
        <authorList>
            <person name="Spang A."/>
            <person name="Saw J.H."/>
            <person name="Jorgensen S.L."/>
            <person name="Zaremba-Niedzwiedzka K."/>
            <person name="Martijn J."/>
            <person name="Lind A.E."/>
            <person name="van Eijk R."/>
            <person name="Schleper C."/>
            <person name="Guy L."/>
            <person name="Ettema T.J."/>
        </authorList>
    </citation>
    <scope>NUCLEOTIDE SEQUENCE</scope>
</reference>
<accession>A0A0F9K005</accession>
<name>A0A0F9K005_9ZZZZ</name>
<evidence type="ECO:0008006" key="3">
    <source>
        <dbReference type="Google" id="ProtNLM"/>
    </source>
</evidence>
<protein>
    <recommendedName>
        <fullName evidence="3">SMP-30/Gluconolactonase/LRE-like region domain-containing protein</fullName>
    </recommendedName>
</protein>